<dbReference type="Proteomes" id="UP000651010">
    <property type="component" value="Unassembled WGS sequence"/>
</dbReference>
<keyword evidence="2" id="KW-1185">Reference proteome</keyword>
<evidence type="ECO:0008006" key="3">
    <source>
        <dbReference type="Google" id="ProtNLM"/>
    </source>
</evidence>
<evidence type="ECO:0000313" key="1">
    <source>
        <dbReference type="EMBL" id="MBE1160380.1"/>
    </source>
</evidence>
<protein>
    <recommendedName>
        <fullName evidence="3">DUF3703 domain-containing protein</fullName>
    </recommendedName>
</protein>
<accession>A0ABR9G8L6</accession>
<dbReference type="RefSeq" id="WP_192555230.1">
    <property type="nucleotide sequence ID" value="NZ_JACZZA010000003.1"/>
</dbReference>
<sequence length="109" mass="12104">MCATTPEMALSAAYRKAQRLLAAWLERDRTAHRQVFTLRAAIAGLDARDQHSLSRWLAWLDVAAISRGESILPRLWRLDPALGTSTELALAQLPVGIAGETLRKRRKSA</sequence>
<organism evidence="1 2">
    <name type="scientific">Dyella acidiphila</name>
    <dbReference type="NCBI Taxonomy" id="2775866"/>
    <lineage>
        <taxon>Bacteria</taxon>
        <taxon>Pseudomonadati</taxon>
        <taxon>Pseudomonadota</taxon>
        <taxon>Gammaproteobacteria</taxon>
        <taxon>Lysobacterales</taxon>
        <taxon>Rhodanobacteraceae</taxon>
        <taxon>Dyella</taxon>
    </lineage>
</organism>
<gene>
    <name evidence="1" type="ORF">IGX34_08260</name>
</gene>
<dbReference type="EMBL" id="JACZZA010000003">
    <property type="protein sequence ID" value="MBE1160380.1"/>
    <property type="molecule type" value="Genomic_DNA"/>
</dbReference>
<proteinExistence type="predicted"/>
<reference evidence="1 2" key="1">
    <citation type="submission" date="2020-09" db="EMBL/GenBank/DDBJ databases">
        <title>Dyella sp. 7MK23 isolated from forest soil.</title>
        <authorList>
            <person name="Fu J."/>
        </authorList>
    </citation>
    <scope>NUCLEOTIDE SEQUENCE [LARGE SCALE GENOMIC DNA]</scope>
    <source>
        <strain evidence="1 2">7MK23</strain>
    </source>
</reference>
<comment type="caution">
    <text evidence="1">The sequence shown here is derived from an EMBL/GenBank/DDBJ whole genome shotgun (WGS) entry which is preliminary data.</text>
</comment>
<evidence type="ECO:0000313" key="2">
    <source>
        <dbReference type="Proteomes" id="UP000651010"/>
    </source>
</evidence>
<name>A0ABR9G8L6_9GAMM</name>